<organism evidence="2 3">
    <name type="scientific">Nocardioides seonyuensis</name>
    <dbReference type="NCBI Taxonomy" id="2518371"/>
    <lineage>
        <taxon>Bacteria</taxon>
        <taxon>Bacillati</taxon>
        <taxon>Actinomycetota</taxon>
        <taxon>Actinomycetes</taxon>
        <taxon>Propionibacteriales</taxon>
        <taxon>Nocardioidaceae</taxon>
        <taxon>Nocardioides</taxon>
    </lineage>
</organism>
<dbReference type="OrthoDB" id="5140156at2"/>
<dbReference type="EMBL" id="CP038436">
    <property type="protein sequence ID" value="QBX57310.1"/>
    <property type="molecule type" value="Genomic_DNA"/>
</dbReference>
<dbReference type="RefSeq" id="WP_135269295.1">
    <property type="nucleotide sequence ID" value="NZ_CP038436.1"/>
</dbReference>
<accession>A0A4P7IKE9</accession>
<dbReference type="SUPFAM" id="SSF48452">
    <property type="entry name" value="TPR-like"/>
    <property type="match status" value="1"/>
</dbReference>
<sequence>MVDPLTAAAAASAATGTAKGISGAAGRQIVVFLGKRTQRIRVARAVSKKAKSEGIEVGWRTLASWLKTEDVREAVTKGDTDQLQSALERLEFTMVDAANLDIAAAVARVVELIRNEALRRETVNDGRVAQTLRLEQTIKTTASEQRALLTAGGDEVAFTTALEKLHPWRATAARDLAAQWTPFRGLVITLAGERDRRSLLEQWATAPPAAMADAPAEAWCWLACVAGDYGASVAVVEFVAKGVDAGASASYWWARAGLSIGTGTPQDAALARDLWSRSVPKHPLAAAGEAIEKGDYSPAEEVLESWDADDPNDQSIKSILQTAAATGRGDFNRAIQIGIEGAADHPEGSGNTLRTAEALLSRGHHGLSEHPLSDFARAFDLAIQARDSRRTWLGDSVAPILTAVKASALATDIDRAWRLTQAPPEGTALPHEARDIRLRRESAILAAAMGRFENAQAVAESLDDPFVTHTVAGWKAFADDRPDDAEDAWLQAWEHAPNDTSRLQTASALAPLGKRLPDLGSLPDEYSLAVDHIKTIHEVMSSDEDMSLLRVRARDSEQLTVLLAERLVAQGKVADAAAVLEAGGARWNHPLMMRMAASRYESAGAYEKAFDVAATALSLGGPTWAGRLETLMIQFDSLESRGEFSRSLAVVREMATIAPGNLTVRWALVHSLVRAGSIEDAWRALTHEGRPVDPRDPADARTWIGLTAECDDSPEFVQRSLETMSAWVHEPDTVGVFLIQIYRGLTRHARDVADADIAELHKATADFTAAHPENQVFRSFTLDENDIVGSLTTMLKNRTAEDPAIKDLRERVGRGELPLGFVVELTSRTYVEVCIMTGAGLVFSHMPPAAEAGQAVAAAALGSRVVIDGSAAATLSLLNPAIVDRLIGAFLDLGTTDSAYRDALGAQQSLNMRSTMTLGWDDKQARPLITETSEEEADAFARRADRVVDLLARSERRGWPGLKRFAEFSGDGIWLSSLDLAMSEGRPFWCDDRSLRQMAASEGAQTFGTVDLLAALEAAGLLDHDLGIAARASLVAGYHVDLDFDADVLTLAAELDNWRPKGAAAALTRTHSWVDPAACVRFASTAMARVAPTSPAAIADWTAAVALGLVRITDGSVEAASQNLKILLTHQFSQPWLRPDTLPFVMQGIRTAVDDLPGTTDPLPAVLAHTYSQIAGKHGACQAAEFLLMLVANLGDQERATAARVILTSET</sequence>
<gene>
    <name evidence="2" type="ORF">EXE58_19020</name>
</gene>
<dbReference type="Gene3D" id="1.25.40.10">
    <property type="entry name" value="Tetratricopeptide repeat domain"/>
    <property type="match status" value="1"/>
</dbReference>
<evidence type="ECO:0000313" key="2">
    <source>
        <dbReference type="EMBL" id="QBX57310.1"/>
    </source>
</evidence>
<evidence type="ECO:0000313" key="3">
    <source>
        <dbReference type="Proteomes" id="UP000294853"/>
    </source>
</evidence>
<keyword evidence="3" id="KW-1185">Reference proteome</keyword>
<dbReference type="AlphaFoldDB" id="A0A4P7IKE9"/>
<evidence type="ECO:0000259" key="1">
    <source>
        <dbReference type="Pfam" id="PF20698"/>
    </source>
</evidence>
<name>A0A4P7IKE9_9ACTN</name>
<dbReference type="InterPro" id="IPR048987">
    <property type="entry name" value="PIN-TPR-GreABC"/>
</dbReference>
<dbReference type="KEGG" id="nsn:EXE58_19020"/>
<protein>
    <recommendedName>
        <fullName evidence="1">PIN domain-containing protein</fullName>
    </recommendedName>
</protein>
<dbReference type="InterPro" id="IPR011990">
    <property type="entry name" value="TPR-like_helical_dom_sf"/>
</dbReference>
<reference evidence="2 3" key="1">
    <citation type="submission" date="2019-03" db="EMBL/GenBank/DDBJ databases">
        <title>Three New Species of Nocardioides, Nocardioides euryhalodurans sp. nov., Nocardioides seonyuensis sp. nov. and Nocardioides eburneoflavus sp. nov. Iolated from Soil.</title>
        <authorList>
            <person name="Roh S.G."/>
            <person name="Lee C."/>
            <person name="Kim M.-K."/>
            <person name="Kim S.B."/>
        </authorList>
    </citation>
    <scope>NUCLEOTIDE SEQUENCE [LARGE SCALE GENOMIC DNA]</scope>
    <source>
        <strain evidence="2 3">MMS17-SY207-3</strain>
    </source>
</reference>
<proteinExistence type="predicted"/>
<dbReference type="Proteomes" id="UP000294853">
    <property type="component" value="Chromosome"/>
</dbReference>
<dbReference type="Pfam" id="PF20698">
    <property type="entry name" value="PIN-TPR-GreABC"/>
    <property type="match status" value="1"/>
</dbReference>
<feature type="domain" description="PIN" evidence="1">
    <location>
        <begin position="866"/>
        <end position="1001"/>
    </location>
</feature>